<dbReference type="EMBL" id="BPVZ01000056">
    <property type="protein sequence ID" value="GKV20953.1"/>
    <property type="molecule type" value="Genomic_DNA"/>
</dbReference>
<keyword evidence="2" id="KW-1185">Reference proteome</keyword>
<evidence type="ECO:0000313" key="2">
    <source>
        <dbReference type="Proteomes" id="UP001054252"/>
    </source>
</evidence>
<accession>A0AAV5K775</accession>
<gene>
    <name evidence="1" type="ORF">SLEP1_g30993</name>
</gene>
<sequence>MGDTLIFSMSSQFRLSMHPYCFVDMVGETRGHADFRPRRIPFLGLLVYIASLN</sequence>
<reference evidence="1 2" key="1">
    <citation type="journal article" date="2021" name="Commun. Biol.">
        <title>The genome of Shorea leprosula (Dipterocarpaceae) highlights the ecological relevance of drought in aseasonal tropical rainforests.</title>
        <authorList>
            <person name="Ng K.K.S."/>
            <person name="Kobayashi M.J."/>
            <person name="Fawcett J.A."/>
            <person name="Hatakeyama M."/>
            <person name="Paape T."/>
            <person name="Ng C.H."/>
            <person name="Ang C.C."/>
            <person name="Tnah L.H."/>
            <person name="Lee C.T."/>
            <person name="Nishiyama T."/>
            <person name="Sese J."/>
            <person name="O'Brien M.J."/>
            <person name="Copetti D."/>
            <person name="Mohd Noor M.I."/>
            <person name="Ong R.C."/>
            <person name="Putra M."/>
            <person name="Sireger I.Z."/>
            <person name="Indrioko S."/>
            <person name="Kosugi Y."/>
            <person name="Izuno A."/>
            <person name="Isagi Y."/>
            <person name="Lee S.L."/>
            <person name="Shimizu K.K."/>
        </authorList>
    </citation>
    <scope>NUCLEOTIDE SEQUENCE [LARGE SCALE GENOMIC DNA]</scope>
    <source>
        <strain evidence="1">214</strain>
    </source>
</reference>
<evidence type="ECO:0008006" key="3">
    <source>
        <dbReference type="Google" id="ProtNLM"/>
    </source>
</evidence>
<dbReference type="AlphaFoldDB" id="A0AAV5K775"/>
<dbReference type="Proteomes" id="UP001054252">
    <property type="component" value="Unassembled WGS sequence"/>
</dbReference>
<comment type="caution">
    <text evidence="1">The sequence shown here is derived from an EMBL/GenBank/DDBJ whole genome shotgun (WGS) entry which is preliminary data.</text>
</comment>
<protein>
    <recommendedName>
        <fullName evidence="3">Transposase</fullName>
    </recommendedName>
</protein>
<proteinExistence type="predicted"/>
<evidence type="ECO:0000313" key="1">
    <source>
        <dbReference type="EMBL" id="GKV20953.1"/>
    </source>
</evidence>
<name>A0AAV5K775_9ROSI</name>
<organism evidence="1 2">
    <name type="scientific">Rubroshorea leprosula</name>
    <dbReference type="NCBI Taxonomy" id="152421"/>
    <lineage>
        <taxon>Eukaryota</taxon>
        <taxon>Viridiplantae</taxon>
        <taxon>Streptophyta</taxon>
        <taxon>Embryophyta</taxon>
        <taxon>Tracheophyta</taxon>
        <taxon>Spermatophyta</taxon>
        <taxon>Magnoliopsida</taxon>
        <taxon>eudicotyledons</taxon>
        <taxon>Gunneridae</taxon>
        <taxon>Pentapetalae</taxon>
        <taxon>rosids</taxon>
        <taxon>malvids</taxon>
        <taxon>Malvales</taxon>
        <taxon>Dipterocarpaceae</taxon>
        <taxon>Rubroshorea</taxon>
    </lineage>
</organism>